<sequence length="133" mass="15149">MSHIIAVGSIILLIALRCVFITVNADDEIYNIIGSINVVNDGVRTDLGVRSLIVEQEINLERMKSPHQELPVMEWINVRSSEKGFDVFKVPEHLKNILLQKRCYFRDDDHEVLYDLLIDPLQTVICDGVHGAH</sequence>
<dbReference type="EMBL" id="HACM01010630">
    <property type="protein sequence ID" value="CRZ11072.1"/>
    <property type="molecule type" value="Transcribed_RNA"/>
</dbReference>
<feature type="signal peptide" evidence="1">
    <location>
        <begin position="1"/>
        <end position="25"/>
    </location>
</feature>
<organism evidence="2">
    <name type="scientific">Spongospora subterranea</name>
    <dbReference type="NCBI Taxonomy" id="70186"/>
    <lineage>
        <taxon>Eukaryota</taxon>
        <taxon>Sar</taxon>
        <taxon>Rhizaria</taxon>
        <taxon>Endomyxa</taxon>
        <taxon>Phytomyxea</taxon>
        <taxon>Plasmodiophorida</taxon>
        <taxon>Plasmodiophoridae</taxon>
        <taxon>Spongospora</taxon>
    </lineage>
</organism>
<feature type="non-terminal residue" evidence="2">
    <location>
        <position position="133"/>
    </location>
</feature>
<protein>
    <submittedName>
        <fullName evidence="2">Uncharacterized protein</fullName>
    </submittedName>
</protein>
<dbReference type="AlphaFoldDB" id="A0A0H5RBU3"/>
<evidence type="ECO:0000256" key="1">
    <source>
        <dbReference type="SAM" id="SignalP"/>
    </source>
</evidence>
<accession>A0A0H5RBU3</accession>
<feature type="chain" id="PRO_5005223236" evidence="1">
    <location>
        <begin position="26"/>
        <end position="133"/>
    </location>
</feature>
<evidence type="ECO:0000313" key="2">
    <source>
        <dbReference type="EMBL" id="CRZ11072.1"/>
    </source>
</evidence>
<proteinExistence type="predicted"/>
<keyword evidence="1" id="KW-0732">Signal</keyword>
<reference evidence="2" key="1">
    <citation type="submission" date="2015-04" db="EMBL/GenBank/DDBJ databases">
        <title>The genome sequence of the plant pathogenic Rhizarian Plasmodiophora brassicae reveals insights in its biotrophic life cycle and the origin of chitin synthesis.</title>
        <authorList>
            <person name="Schwelm A."/>
            <person name="Fogelqvist J."/>
            <person name="Knaust A."/>
            <person name="Julke S."/>
            <person name="Lilja T."/>
            <person name="Dhandapani V."/>
            <person name="Bonilla-Rosso G."/>
            <person name="Karlsson M."/>
            <person name="Shevchenko A."/>
            <person name="Choi S.R."/>
            <person name="Kim H.G."/>
            <person name="Park J.Y."/>
            <person name="Lim Y.P."/>
            <person name="Ludwig-Muller J."/>
            <person name="Dixelius C."/>
        </authorList>
    </citation>
    <scope>NUCLEOTIDE SEQUENCE</scope>
    <source>
        <tissue evidence="2">Potato root galls</tissue>
    </source>
</reference>
<name>A0A0H5RBU3_9EUKA</name>